<dbReference type="RefSeq" id="XP_033445603.1">
    <property type="nucleotide sequence ID" value="XM_033593598.1"/>
</dbReference>
<feature type="transmembrane region" description="Helical" evidence="16">
    <location>
        <begin position="222"/>
        <end position="245"/>
    </location>
</feature>
<dbReference type="InterPro" id="IPR008427">
    <property type="entry name" value="Extracellular_membr_CFEM_dom"/>
</dbReference>
<feature type="region of interest" description="Disordered" evidence="15">
    <location>
        <begin position="436"/>
        <end position="456"/>
    </location>
</feature>
<keyword evidence="6" id="KW-0336">GPI-anchor</keyword>
<keyword evidence="11 14" id="KW-1015">Disulfide bond</keyword>
<feature type="signal peptide" evidence="17">
    <location>
        <begin position="1"/>
        <end position="19"/>
    </location>
</feature>
<evidence type="ECO:0000256" key="6">
    <source>
        <dbReference type="ARBA" id="ARBA00022622"/>
    </source>
</evidence>
<dbReference type="PANTHER" id="PTHR33048">
    <property type="entry name" value="PTH11-LIKE INTEGRAL MEMBRANE PROTEIN (AFU_ORTHOLOGUE AFUA_5G11245)"/>
    <property type="match status" value="1"/>
</dbReference>
<feature type="chain" id="PRO_5025504615" description="CFEM domain-containing protein" evidence="17">
    <location>
        <begin position="20"/>
        <end position="456"/>
    </location>
</feature>
<evidence type="ECO:0000256" key="4">
    <source>
        <dbReference type="ARBA" id="ARBA00010031"/>
    </source>
</evidence>
<feature type="transmembrane region" description="Helical" evidence="16">
    <location>
        <begin position="302"/>
        <end position="327"/>
    </location>
</feature>
<evidence type="ECO:0000256" key="3">
    <source>
        <dbReference type="ARBA" id="ARBA00004613"/>
    </source>
</evidence>
<evidence type="ECO:0000256" key="14">
    <source>
        <dbReference type="PROSITE-ProRule" id="PRU01356"/>
    </source>
</evidence>
<feature type="disulfide bond" evidence="14">
    <location>
        <begin position="61"/>
        <end position="94"/>
    </location>
</feature>
<protein>
    <recommendedName>
        <fullName evidence="18">CFEM domain-containing protein</fullName>
    </recommendedName>
</protein>
<evidence type="ECO:0000256" key="1">
    <source>
        <dbReference type="ARBA" id="ARBA00004141"/>
    </source>
</evidence>
<feature type="domain" description="CFEM" evidence="18">
    <location>
        <begin position="11"/>
        <end position="121"/>
    </location>
</feature>
<organism evidence="19 20">
    <name type="scientific">Didymella exigua CBS 183.55</name>
    <dbReference type="NCBI Taxonomy" id="1150837"/>
    <lineage>
        <taxon>Eukaryota</taxon>
        <taxon>Fungi</taxon>
        <taxon>Dikarya</taxon>
        <taxon>Ascomycota</taxon>
        <taxon>Pezizomycotina</taxon>
        <taxon>Dothideomycetes</taxon>
        <taxon>Pleosporomycetidae</taxon>
        <taxon>Pleosporales</taxon>
        <taxon>Pleosporineae</taxon>
        <taxon>Didymellaceae</taxon>
        <taxon>Didymella</taxon>
    </lineage>
</organism>
<comment type="similarity">
    <text evidence="13">Belongs to the SAT4 family.</text>
</comment>
<evidence type="ECO:0000256" key="10">
    <source>
        <dbReference type="ARBA" id="ARBA00023136"/>
    </source>
</evidence>
<reference evidence="19" key="1">
    <citation type="journal article" date="2020" name="Stud. Mycol.">
        <title>101 Dothideomycetes genomes: a test case for predicting lifestyles and emergence of pathogens.</title>
        <authorList>
            <person name="Haridas S."/>
            <person name="Albert R."/>
            <person name="Binder M."/>
            <person name="Bloem J."/>
            <person name="Labutti K."/>
            <person name="Salamov A."/>
            <person name="Andreopoulos B."/>
            <person name="Baker S."/>
            <person name="Barry K."/>
            <person name="Bills G."/>
            <person name="Bluhm B."/>
            <person name="Cannon C."/>
            <person name="Castanera R."/>
            <person name="Culley D."/>
            <person name="Daum C."/>
            <person name="Ezra D."/>
            <person name="Gonzalez J."/>
            <person name="Henrissat B."/>
            <person name="Kuo A."/>
            <person name="Liang C."/>
            <person name="Lipzen A."/>
            <person name="Lutzoni F."/>
            <person name="Magnuson J."/>
            <person name="Mondo S."/>
            <person name="Nolan M."/>
            <person name="Ohm R."/>
            <person name="Pangilinan J."/>
            <person name="Park H.-J."/>
            <person name="Ramirez L."/>
            <person name="Alfaro M."/>
            <person name="Sun H."/>
            <person name="Tritt A."/>
            <person name="Yoshinaga Y."/>
            <person name="Zwiers L.-H."/>
            <person name="Turgeon B."/>
            <person name="Goodwin S."/>
            <person name="Spatafora J."/>
            <person name="Crous P."/>
            <person name="Grigoriev I."/>
        </authorList>
    </citation>
    <scope>NUCLEOTIDE SEQUENCE</scope>
    <source>
        <strain evidence="19">CBS 183.55</strain>
    </source>
</reference>
<dbReference type="GO" id="GO:0005576">
    <property type="term" value="C:extracellular region"/>
    <property type="evidence" value="ECO:0007669"/>
    <property type="project" value="UniProtKB-SubCell"/>
</dbReference>
<keyword evidence="7 16" id="KW-0812">Transmembrane</keyword>
<dbReference type="PROSITE" id="PS52012">
    <property type="entry name" value="CFEM"/>
    <property type="match status" value="1"/>
</dbReference>
<keyword evidence="8 17" id="KW-0732">Signal</keyword>
<comment type="caution">
    <text evidence="14">Lacks conserved residue(s) required for the propagation of feature annotation.</text>
</comment>
<feature type="disulfide bond" evidence="14">
    <location>
        <begin position="42"/>
        <end position="73"/>
    </location>
</feature>
<feature type="disulfide bond" evidence="14">
    <location>
        <begin position="38"/>
        <end position="78"/>
    </location>
</feature>
<dbReference type="GeneID" id="54351266"/>
<evidence type="ECO:0000256" key="16">
    <source>
        <dbReference type="SAM" id="Phobius"/>
    </source>
</evidence>
<keyword evidence="9 16" id="KW-1133">Transmembrane helix</keyword>
<keyword evidence="12" id="KW-0449">Lipoprotein</keyword>
<feature type="transmembrane region" description="Helical" evidence="16">
    <location>
        <begin position="265"/>
        <end position="290"/>
    </location>
</feature>
<evidence type="ECO:0000256" key="17">
    <source>
        <dbReference type="SAM" id="SignalP"/>
    </source>
</evidence>
<dbReference type="SMART" id="SM00747">
    <property type="entry name" value="CFEM"/>
    <property type="match status" value="1"/>
</dbReference>
<dbReference type="Proteomes" id="UP000800082">
    <property type="component" value="Unassembled WGS sequence"/>
</dbReference>
<dbReference type="EMBL" id="ML978985">
    <property type="protein sequence ID" value="KAF1925351.1"/>
    <property type="molecule type" value="Genomic_DNA"/>
</dbReference>
<dbReference type="Pfam" id="PF05730">
    <property type="entry name" value="CFEM"/>
    <property type="match status" value="1"/>
</dbReference>
<evidence type="ECO:0000256" key="11">
    <source>
        <dbReference type="ARBA" id="ARBA00023157"/>
    </source>
</evidence>
<evidence type="ECO:0000256" key="5">
    <source>
        <dbReference type="ARBA" id="ARBA00022525"/>
    </source>
</evidence>
<dbReference type="PANTHER" id="PTHR33048:SF143">
    <property type="entry name" value="EXTRACELLULAR MEMBRANE PROTEIN CFEM DOMAIN-CONTAINING PROTEIN-RELATED"/>
    <property type="match status" value="1"/>
</dbReference>
<evidence type="ECO:0000256" key="8">
    <source>
        <dbReference type="ARBA" id="ARBA00022729"/>
    </source>
</evidence>
<evidence type="ECO:0000256" key="7">
    <source>
        <dbReference type="ARBA" id="ARBA00022692"/>
    </source>
</evidence>
<dbReference type="InterPro" id="IPR049326">
    <property type="entry name" value="Rhodopsin_dom_fungi"/>
</dbReference>
<sequence>MRFLQLLLPLLSWTSFALAQSSGQSTGLAAVVAQLSPCAQECLGAAIQESSCGATNITCICTNARLQDNVQTCLLSSCTLKESLVTKNVTATTCHVPPRNKSETSRVANIVLSVVSVACGLTRIVYKALYSMAELGWDDYTIIMTLFAGVPSVVLIDRELLPNGLGQDVWTIAFDQITAFVRWLYVLEILYFFQMTLLKLTLLFFFLRIFPKTIIRNLLKGTIVFTILYGLTFVVVAIFQCRPISYYWDNWDKEHMDGQCIDVNALAWSNAIISIVLDIWMLVLPLYEVFGLQLSWRKRISVAVMFLVGTFVTVVSGLRLQSLVLFAASANPTWDQVGVVNWSNIEINVGIICACLPTIRVILVRAFPSIMGTTRASSQAYHAKYGYGDGSRGLGNTIGSRVGQMSGRGVNEITYTKTFEIRHADNDEVELMHMDEFGKQSPNSKTKSSNTSIVSL</sequence>
<accession>A0A6A5RAU3</accession>
<name>A0A6A5RAU3_9PLEO</name>
<dbReference type="AlphaFoldDB" id="A0A6A5RAU3"/>
<keyword evidence="20" id="KW-1185">Reference proteome</keyword>
<evidence type="ECO:0000256" key="15">
    <source>
        <dbReference type="SAM" id="MobiDB-lite"/>
    </source>
</evidence>
<feature type="transmembrane region" description="Helical" evidence="16">
    <location>
        <begin position="347"/>
        <end position="367"/>
    </location>
</feature>
<evidence type="ECO:0000256" key="12">
    <source>
        <dbReference type="ARBA" id="ARBA00023288"/>
    </source>
</evidence>
<evidence type="ECO:0000313" key="20">
    <source>
        <dbReference type="Proteomes" id="UP000800082"/>
    </source>
</evidence>
<dbReference type="InterPro" id="IPR052337">
    <property type="entry name" value="SAT4-like"/>
</dbReference>
<evidence type="ECO:0000256" key="13">
    <source>
        <dbReference type="ARBA" id="ARBA00038359"/>
    </source>
</evidence>
<evidence type="ECO:0000256" key="2">
    <source>
        <dbReference type="ARBA" id="ARBA00004589"/>
    </source>
</evidence>
<dbReference type="OrthoDB" id="2496787at2759"/>
<feature type="compositionally biased region" description="Low complexity" evidence="15">
    <location>
        <begin position="443"/>
        <end position="456"/>
    </location>
</feature>
<evidence type="ECO:0000259" key="18">
    <source>
        <dbReference type="PROSITE" id="PS52012"/>
    </source>
</evidence>
<keyword evidence="10 16" id="KW-0472">Membrane</keyword>
<proteinExistence type="inferred from homology"/>
<comment type="similarity">
    <text evidence="4">Belongs to the RBT5 family.</text>
</comment>
<dbReference type="Pfam" id="PF20684">
    <property type="entry name" value="Fung_rhodopsin"/>
    <property type="match status" value="1"/>
</dbReference>
<evidence type="ECO:0000256" key="9">
    <source>
        <dbReference type="ARBA" id="ARBA00022989"/>
    </source>
</evidence>
<gene>
    <name evidence="19" type="ORF">M421DRAFT_423906</name>
</gene>
<feature type="disulfide bond" evidence="14">
    <location>
        <begin position="52"/>
        <end position="59"/>
    </location>
</feature>
<comment type="subcellular location">
    <subcellularLocation>
        <location evidence="2">Membrane</location>
        <topology evidence="2">Lipid-anchor</topology>
        <topology evidence="2">GPI-anchor</topology>
    </subcellularLocation>
    <subcellularLocation>
        <location evidence="1">Membrane</location>
        <topology evidence="1">Multi-pass membrane protein</topology>
    </subcellularLocation>
    <subcellularLocation>
        <location evidence="3">Secreted</location>
    </subcellularLocation>
</comment>
<keyword evidence="6" id="KW-0325">Glycoprotein</keyword>
<keyword evidence="5" id="KW-0964">Secreted</keyword>
<evidence type="ECO:0000313" key="19">
    <source>
        <dbReference type="EMBL" id="KAF1925351.1"/>
    </source>
</evidence>
<dbReference type="GO" id="GO:0098552">
    <property type="term" value="C:side of membrane"/>
    <property type="evidence" value="ECO:0007669"/>
    <property type="project" value="UniProtKB-KW"/>
</dbReference>
<feature type="transmembrane region" description="Helical" evidence="16">
    <location>
        <begin position="189"/>
        <end position="210"/>
    </location>
</feature>